<organism evidence="2 4">
    <name type="scientific">Vibrio anguillarum</name>
    <name type="common">Listonella anguillarum</name>
    <dbReference type="NCBI Taxonomy" id="55601"/>
    <lineage>
        <taxon>Bacteria</taxon>
        <taxon>Pseudomonadati</taxon>
        <taxon>Pseudomonadota</taxon>
        <taxon>Gammaproteobacteria</taxon>
        <taxon>Vibrionales</taxon>
        <taxon>Vibrionaceae</taxon>
        <taxon>Vibrio</taxon>
    </lineage>
</organism>
<evidence type="ECO:0000313" key="2">
    <source>
        <dbReference type="EMBL" id="MBF4436739.1"/>
    </source>
</evidence>
<evidence type="ECO:0000313" key="1">
    <source>
        <dbReference type="EMBL" id="MBF4273140.1"/>
    </source>
</evidence>
<dbReference type="EMBL" id="SCLC01000328">
    <property type="protein sequence ID" value="MBF4436739.1"/>
    <property type="molecule type" value="Genomic_DNA"/>
</dbReference>
<name>A0A1Y0NZJ2_VIBAN</name>
<accession>A0A1Y0NZJ2</accession>
<dbReference type="Proteomes" id="UP000786185">
    <property type="component" value="Unassembled WGS sequence"/>
</dbReference>
<dbReference type="AlphaFoldDB" id="A0A1Y0NZJ2"/>
<proteinExistence type="predicted"/>
<dbReference type="KEGG" id="vau:VANGNB10_cI2624c"/>
<evidence type="ECO:0000313" key="3">
    <source>
        <dbReference type="Proteomes" id="UP000722957"/>
    </source>
</evidence>
<evidence type="ECO:0008006" key="5">
    <source>
        <dbReference type="Google" id="ProtNLM"/>
    </source>
</evidence>
<gene>
    <name evidence="1" type="ORF">EAY07_14105</name>
    <name evidence="2" type="ORF">ERJ77_20015</name>
</gene>
<reference evidence="2 3" key="1">
    <citation type="journal article" date="2021" name="PeerJ">
        <title>Analysis of 44 Vibrio anguillarum genomes reveals high genetic diversity.</title>
        <authorList>
            <person name="Hansen M.J."/>
            <person name="Dalsgaard I."/>
        </authorList>
    </citation>
    <scope>NUCLEOTIDE SEQUENCE</scope>
    <source>
        <strain evidence="1 3">17-16730-2A</strain>
        <strain evidence="2">850617-1/1</strain>
    </source>
</reference>
<evidence type="ECO:0000313" key="4">
    <source>
        <dbReference type="Proteomes" id="UP000786185"/>
    </source>
</evidence>
<comment type="caution">
    <text evidence="2">The sequence shown here is derived from an EMBL/GenBank/DDBJ whole genome shotgun (WGS) entry which is preliminary data.</text>
</comment>
<dbReference type="RefSeq" id="WP_013855668.1">
    <property type="nucleotide sequence ID" value="NZ_CP020534.1"/>
</dbReference>
<sequence>MNRSQKMNAFMHQLLIEKQMDNFSVVEIRDALLLLEGVDPDPEEARKFIYRQILVLEKKGWLSCEGIGRQKKYFQTELFRGLDIICRESSSPKVRISQPSTSAMDGYSVLMTERGEHQGELEIILGEIEEYQSLSQRFPELSTQITPLLKIARERSALLLGKINVLTNVLTSLSEGCARC</sequence>
<dbReference type="OMA" id="YQSFPEM"/>
<dbReference type="Proteomes" id="UP000722957">
    <property type="component" value="Unassembled WGS sequence"/>
</dbReference>
<dbReference type="EMBL" id="RDOM01000038">
    <property type="protein sequence ID" value="MBF4273140.1"/>
    <property type="molecule type" value="Genomic_DNA"/>
</dbReference>
<protein>
    <recommendedName>
        <fullName evidence="5">Transcriptional regulator VspR</fullName>
    </recommendedName>
</protein>